<name>A0A0P6CRD0_9CRUS</name>
<reference evidence="1" key="1">
    <citation type="submission" date="2015-10" db="EMBL/GenBank/DDBJ databases">
        <title>EvidentialGene: Evidence-directed Construction of Complete mRNA Transcriptomes without Genomes.</title>
        <authorList>
            <person name="Gilbert D.G."/>
        </authorList>
    </citation>
    <scope>NUCLEOTIDE SEQUENCE</scope>
</reference>
<dbReference type="EMBL" id="GDIQ01089303">
    <property type="protein sequence ID" value="JAN05434.1"/>
    <property type="molecule type" value="Transcribed_RNA"/>
</dbReference>
<proteinExistence type="predicted"/>
<organism evidence="1">
    <name type="scientific">Daphnia magna</name>
    <dbReference type="NCBI Taxonomy" id="35525"/>
    <lineage>
        <taxon>Eukaryota</taxon>
        <taxon>Metazoa</taxon>
        <taxon>Ecdysozoa</taxon>
        <taxon>Arthropoda</taxon>
        <taxon>Crustacea</taxon>
        <taxon>Branchiopoda</taxon>
        <taxon>Diplostraca</taxon>
        <taxon>Cladocera</taxon>
        <taxon>Anomopoda</taxon>
        <taxon>Daphniidae</taxon>
        <taxon>Daphnia</taxon>
    </lineage>
</organism>
<dbReference type="AlphaFoldDB" id="A0A0P6CRD0"/>
<accession>A0A0P6CRD0</accession>
<protein>
    <submittedName>
        <fullName evidence="1">Uncharacterized protein</fullName>
    </submittedName>
</protein>
<evidence type="ECO:0000313" key="1">
    <source>
        <dbReference type="EMBL" id="JAN05434.1"/>
    </source>
</evidence>
<sequence>MRLIPRAASPRHSVLYFYFTIDFLPFLFAIFRQLLHILLLLPSVQDWQGSLLRYIVHVFYSVVFTLTWRRLEFLDTLIFLTPSFLT</sequence>